<dbReference type="PANTHER" id="PTHR33265:SF26">
    <property type="entry name" value="OS06G0554600 PROTEIN"/>
    <property type="match status" value="1"/>
</dbReference>
<evidence type="ECO:0008006" key="3">
    <source>
        <dbReference type="Google" id="ProtNLM"/>
    </source>
</evidence>
<dbReference type="InterPro" id="IPR008480">
    <property type="entry name" value="DUF761_pln"/>
</dbReference>
<evidence type="ECO:0000313" key="2">
    <source>
        <dbReference type="Proteomes" id="UP001153076"/>
    </source>
</evidence>
<name>A0A9Q1Q8E9_9CARY</name>
<evidence type="ECO:0000313" key="1">
    <source>
        <dbReference type="EMBL" id="KAJ8431865.1"/>
    </source>
</evidence>
<dbReference type="AlphaFoldDB" id="A0A9Q1Q8E9"/>
<proteinExistence type="predicted"/>
<dbReference type="OrthoDB" id="696337at2759"/>
<gene>
    <name evidence="1" type="ORF">Cgig2_023509</name>
</gene>
<dbReference type="Proteomes" id="UP001153076">
    <property type="component" value="Unassembled WGS sequence"/>
</dbReference>
<organism evidence="1 2">
    <name type="scientific">Carnegiea gigantea</name>
    <dbReference type="NCBI Taxonomy" id="171969"/>
    <lineage>
        <taxon>Eukaryota</taxon>
        <taxon>Viridiplantae</taxon>
        <taxon>Streptophyta</taxon>
        <taxon>Embryophyta</taxon>
        <taxon>Tracheophyta</taxon>
        <taxon>Spermatophyta</taxon>
        <taxon>Magnoliopsida</taxon>
        <taxon>eudicotyledons</taxon>
        <taxon>Gunneridae</taxon>
        <taxon>Pentapetalae</taxon>
        <taxon>Caryophyllales</taxon>
        <taxon>Cactineae</taxon>
        <taxon>Cactaceae</taxon>
        <taxon>Cactoideae</taxon>
        <taxon>Echinocereeae</taxon>
        <taxon>Carnegiea</taxon>
    </lineage>
</organism>
<dbReference type="Pfam" id="PF05553">
    <property type="entry name" value="DUF761"/>
    <property type="match status" value="1"/>
</dbReference>
<accession>A0A9Q1Q8E9</accession>
<reference evidence="1" key="1">
    <citation type="submission" date="2022-04" db="EMBL/GenBank/DDBJ databases">
        <title>Carnegiea gigantea Genome sequencing and assembly v2.</title>
        <authorList>
            <person name="Copetti D."/>
            <person name="Sanderson M.J."/>
            <person name="Burquez A."/>
            <person name="Wojciechowski M.F."/>
        </authorList>
    </citation>
    <scope>NUCLEOTIDE SEQUENCE</scope>
    <source>
        <strain evidence="1">SGP5-SGP5p</strain>
        <tissue evidence="1">Aerial part</tissue>
    </source>
</reference>
<protein>
    <recommendedName>
        <fullName evidence="3">Avr9/Cf-9 rapidly elicited protein 146</fullName>
    </recommendedName>
</protein>
<keyword evidence="2" id="KW-1185">Reference proteome</keyword>
<sequence>MEAGIGGSQSKKLAKKMWRILRAMLRMMKKSGASKANLIIMSLKKAMNGLLLHHSSLICLPNHPSNHFFSPSKLDYQFSCNNSPALGPYLIHMAHHHRPKPKPKSRPGCNHLEDPTTVAAAVHQVLEMINTSEGTTGSSPLGMDYFLPGFGNGKSPTDGKGDVEELEEDVKVSKAADEFIKKFYTNLRMQKSFESPYHMWAR</sequence>
<dbReference type="PANTHER" id="PTHR33265">
    <property type="entry name" value="AVR9/CF-9 RAPIDLY ELICITED PROTEIN-RELATED"/>
    <property type="match status" value="1"/>
</dbReference>
<comment type="caution">
    <text evidence="1">The sequence shown here is derived from an EMBL/GenBank/DDBJ whole genome shotgun (WGS) entry which is preliminary data.</text>
</comment>
<dbReference type="EMBL" id="JAKOGI010000659">
    <property type="protein sequence ID" value="KAJ8431865.1"/>
    <property type="molecule type" value="Genomic_DNA"/>
</dbReference>